<name>A0A5S4FM76_9ACTN</name>
<accession>A0A5S4FM76</accession>
<evidence type="ECO:0000259" key="2">
    <source>
        <dbReference type="Pfam" id="PF25023"/>
    </source>
</evidence>
<dbReference type="Gene3D" id="2.180.10.10">
    <property type="entry name" value="RHS repeat-associated core"/>
    <property type="match status" value="1"/>
</dbReference>
<dbReference type="PANTHER" id="PTHR32305">
    <property type="match status" value="1"/>
</dbReference>
<dbReference type="EMBL" id="VCKY01000037">
    <property type="protein sequence ID" value="TMR21827.1"/>
    <property type="molecule type" value="Genomic_DNA"/>
</dbReference>
<evidence type="ECO:0000313" key="4">
    <source>
        <dbReference type="Proteomes" id="UP000309128"/>
    </source>
</evidence>
<comment type="caution">
    <text evidence="3">The sequence shown here is derived from an EMBL/GenBank/DDBJ whole genome shotgun (WGS) entry which is preliminary data.</text>
</comment>
<keyword evidence="1" id="KW-0677">Repeat</keyword>
<dbReference type="InterPro" id="IPR022385">
    <property type="entry name" value="Rhs_assc_core"/>
</dbReference>
<dbReference type="InterPro" id="IPR050708">
    <property type="entry name" value="T6SS_VgrG/RHS"/>
</dbReference>
<dbReference type="Proteomes" id="UP000309128">
    <property type="component" value="Unassembled WGS sequence"/>
</dbReference>
<sequence length="584" mass="63062">MAVRRGGVRGGRGRRALGGARCGAVARSAHADGRARRGTDYTYNPRGTLATSTKAGATTNHTFDAFDRLIADGESLYSYDALGRVTSRIRGTAKQTFPYSGLGNDLAAITDGSGAVQARYARDSGGNLLGLKEGAGAAMAALSDLHGDLVATYTTTLQTSAAYDPFGTVIAQTGTKTQLGYQGEYSDPDTGKVNMHARWYQPRTGTFTSRDTVTLNPSPSVQANRYTYANATPLTGTDPTGHMTYYTPDSSGNYVPSSGGYCQVNINAGTSECTPTIAETDTVWYYENYVLPSLPSFSDEEAKRIGVMTNGMTAPDGYWDLTGEERADVTDFVSWINFLNPSITEEELLGIPPSGDPNIDFSGSNTGGSAGPGTKSYYDQYKGILPYRDAITKASQKYDINRRVLTAVIIWESMNAKEGTGYVGAGLATIKDDLWDGNGGWGASVGITQLELYKAHMMIYKNYGKKYAKMTIGQVTTWMMDPAKAIDLAAAWMAHLKVNIKVIEFGDYRELNDMEAAIAYCGCSGVVNWSSKTGAFWVPKAKEFAEWMNTGDTKGIQRSAIDRKRDLEEMLKAGNAVSEFWGMA</sequence>
<dbReference type="Gene3D" id="1.10.530.10">
    <property type="match status" value="1"/>
</dbReference>
<dbReference type="NCBIfam" id="TIGR03696">
    <property type="entry name" value="Rhs_assc_core"/>
    <property type="match status" value="1"/>
</dbReference>
<keyword evidence="4" id="KW-1185">Reference proteome</keyword>
<dbReference type="RefSeq" id="WP_138666505.1">
    <property type="nucleotide sequence ID" value="NZ_VCKY01000037.1"/>
</dbReference>
<reference evidence="3 4" key="1">
    <citation type="submission" date="2019-05" db="EMBL/GenBank/DDBJ databases">
        <title>Draft genome sequence of Nonomuraea turkmeniaca DSM 43926.</title>
        <authorList>
            <person name="Saricaoglu S."/>
            <person name="Isik K."/>
        </authorList>
    </citation>
    <scope>NUCLEOTIDE SEQUENCE [LARGE SCALE GENOMIC DNA]</scope>
    <source>
        <strain evidence="3 4">DSM 43926</strain>
    </source>
</reference>
<dbReference type="PANTHER" id="PTHR32305:SF15">
    <property type="entry name" value="PROTEIN RHSA-RELATED"/>
    <property type="match status" value="1"/>
</dbReference>
<dbReference type="InterPro" id="IPR056823">
    <property type="entry name" value="TEN-like_YD-shell"/>
</dbReference>
<dbReference type="OrthoDB" id="4981820at2"/>
<gene>
    <name evidence="3" type="ORF">ETD86_13590</name>
</gene>
<dbReference type="SUPFAM" id="SSF53955">
    <property type="entry name" value="Lysozyme-like"/>
    <property type="match status" value="1"/>
</dbReference>
<evidence type="ECO:0000313" key="3">
    <source>
        <dbReference type="EMBL" id="TMR21827.1"/>
    </source>
</evidence>
<dbReference type="Pfam" id="PF25023">
    <property type="entry name" value="TEN_YD-shell"/>
    <property type="match status" value="1"/>
</dbReference>
<organism evidence="3 4">
    <name type="scientific">Nonomuraea turkmeniaca</name>
    <dbReference type="NCBI Taxonomy" id="103838"/>
    <lineage>
        <taxon>Bacteria</taxon>
        <taxon>Bacillati</taxon>
        <taxon>Actinomycetota</taxon>
        <taxon>Actinomycetes</taxon>
        <taxon>Streptosporangiales</taxon>
        <taxon>Streptosporangiaceae</taxon>
        <taxon>Nonomuraea</taxon>
    </lineage>
</organism>
<proteinExistence type="predicted"/>
<dbReference type="InterPro" id="IPR023346">
    <property type="entry name" value="Lysozyme-like_dom_sf"/>
</dbReference>
<evidence type="ECO:0000256" key="1">
    <source>
        <dbReference type="ARBA" id="ARBA00022737"/>
    </source>
</evidence>
<dbReference type="AlphaFoldDB" id="A0A5S4FM76"/>
<feature type="domain" description="Teneurin-like YD-shell" evidence="2">
    <location>
        <begin position="119"/>
        <end position="232"/>
    </location>
</feature>
<protein>
    <submittedName>
        <fullName evidence="3">RHS repeat-associated core domain-containing protein</fullName>
    </submittedName>
</protein>